<accession>A0A645DKU5</accession>
<sequence length="299" mass="34399">MYLEGKVKRIDKNIDGAKNKDKHKLECNKRETLQNINAIKFNEGIQRREEAKRLKEEAKISINERRNESKDLGTISKLQRQFKGLPIVTVVDDLVEGASGIEKITRMVNENPRDPYSWLILAETLKYYKKAFIILNAIKIPVDPIGSLIDIGVEIGGGYIEENLDKDKWSYRRALLKCINLGMKSDIKDEKTLICIGRSAELLAKEAKEPLERDNLIILSQRHFKEALKVVSDDTKDELMYYLGVIDEKKVKRFKYAYRKNLLKAATFGAVNMVTKQSEKLIKTGEKILDRTLDILIKE</sequence>
<dbReference type="AlphaFoldDB" id="A0A645DKU5"/>
<organism evidence="1">
    <name type="scientific">bioreactor metagenome</name>
    <dbReference type="NCBI Taxonomy" id="1076179"/>
    <lineage>
        <taxon>unclassified sequences</taxon>
        <taxon>metagenomes</taxon>
        <taxon>ecological metagenomes</taxon>
    </lineage>
</organism>
<name>A0A645DKU5_9ZZZZ</name>
<comment type="caution">
    <text evidence="1">The sequence shown here is derived from an EMBL/GenBank/DDBJ whole genome shotgun (WGS) entry which is preliminary data.</text>
</comment>
<gene>
    <name evidence="1" type="ORF">SDC9_137010</name>
</gene>
<proteinExistence type="predicted"/>
<protein>
    <submittedName>
        <fullName evidence="1">Uncharacterized protein</fullName>
    </submittedName>
</protein>
<reference evidence="1" key="1">
    <citation type="submission" date="2019-08" db="EMBL/GenBank/DDBJ databases">
        <authorList>
            <person name="Kucharzyk K."/>
            <person name="Murdoch R.W."/>
            <person name="Higgins S."/>
            <person name="Loffler F."/>
        </authorList>
    </citation>
    <scope>NUCLEOTIDE SEQUENCE</scope>
</reference>
<evidence type="ECO:0000313" key="1">
    <source>
        <dbReference type="EMBL" id="MPM89895.1"/>
    </source>
</evidence>
<dbReference type="EMBL" id="VSSQ01037255">
    <property type="protein sequence ID" value="MPM89895.1"/>
    <property type="molecule type" value="Genomic_DNA"/>
</dbReference>